<gene>
    <name evidence="10" type="ORF">UFOPK1503_00119</name>
    <name evidence="11" type="ORF">UFOPK1693_00355</name>
</gene>
<dbReference type="InterPro" id="IPR026019">
    <property type="entry name" value="Ribul_P_3_epim"/>
</dbReference>
<dbReference type="GO" id="GO:0004750">
    <property type="term" value="F:D-ribulose-phosphate 3-epimerase activity"/>
    <property type="evidence" value="ECO:0007669"/>
    <property type="project" value="UniProtKB-EC"/>
</dbReference>
<reference evidence="10" key="1">
    <citation type="submission" date="2020-05" db="EMBL/GenBank/DDBJ databases">
        <authorList>
            <person name="Chiriac C."/>
            <person name="Salcher M."/>
            <person name="Ghai R."/>
            <person name="Kavagutti S V."/>
        </authorList>
    </citation>
    <scope>NUCLEOTIDE SEQUENCE</scope>
</reference>
<dbReference type="PANTHER" id="PTHR11749">
    <property type="entry name" value="RIBULOSE-5-PHOSPHATE-3-EPIMERASE"/>
    <property type="match status" value="1"/>
</dbReference>
<evidence type="ECO:0000313" key="10">
    <source>
        <dbReference type="EMBL" id="CAB4539151.1"/>
    </source>
</evidence>
<dbReference type="InterPro" id="IPR013785">
    <property type="entry name" value="Aldolase_TIM"/>
</dbReference>
<dbReference type="GO" id="GO:0046872">
    <property type="term" value="F:metal ion binding"/>
    <property type="evidence" value="ECO:0007669"/>
    <property type="project" value="UniProtKB-KW"/>
</dbReference>
<dbReference type="GO" id="GO:0006098">
    <property type="term" value="P:pentose-phosphate shunt"/>
    <property type="evidence" value="ECO:0007669"/>
    <property type="project" value="InterPro"/>
</dbReference>
<keyword evidence="8" id="KW-0479">Metal-binding</keyword>
<evidence type="ECO:0000256" key="5">
    <source>
        <dbReference type="ARBA" id="ARBA00001954"/>
    </source>
</evidence>
<dbReference type="HAMAP" id="MF_02227">
    <property type="entry name" value="RPE"/>
    <property type="match status" value="1"/>
</dbReference>
<evidence type="ECO:0000256" key="6">
    <source>
        <dbReference type="ARBA" id="ARBA00009541"/>
    </source>
</evidence>
<comment type="cofactor">
    <cofactor evidence="2">
        <name>Mn(2+)</name>
        <dbReference type="ChEBI" id="CHEBI:29035"/>
    </cofactor>
</comment>
<dbReference type="NCBIfam" id="TIGR01163">
    <property type="entry name" value="rpe"/>
    <property type="match status" value="1"/>
</dbReference>
<dbReference type="EMBL" id="CAEZTO010000002">
    <property type="protein sequence ID" value="CAB4565908.1"/>
    <property type="molecule type" value="Genomic_DNA"/>
</dbReference>
<dbReference type="CDD" id="cd00429">
    <property type="entry name" value="RPE"/>
    <property type="match status" value="1"/>
</dbReference>
<evidence type="ECO:0000256" key="3">
    <source>
        <dbReference type="ARBA" id="ARBA00001941"/>
    </source>
</evidence>
<dbReference type="Gene3D" id="3.20.20.70">
    <property type="entry name" value="Aldolase class I"/>
    <property type="match status" value="1"/>
</dbReference>
<evidence type="ECO:0000256" key="8">
    <source>
        <dbReference type="ARBA" id="ARBA00022723"/>
    </source>
</evidence>
<dbReference type="NCBIfam" id="NF004076">
    <property type="entry name" value="PRK05581.1-4"/>
    <property type="match status" value="1"/>
</dbReference>
<evidence type="ECO:0000256" key="4">
    <source>
        <dbReference type="ARBA" id="ARBA00001947"/>
    </source>
</evidence>
<dbReference type="InterPro" id="IPR011060">
    <property type="entry name" value="RibuloseP-bd_barrel"/>
</dbReference>
<comment type="catalytic activity">
    <reaction evidence="1">
        <text>D-ribulose 5-phosphate = D-xylulose 5-phosphate</text>
        <dbReference type="Rhea" id="RHEA:13677"/>
        <dbReference type="ChEBI" id="CHEBI:57737"/>
        <dbReference type="ChEBI" id="CHEBI:58121"/>
        <dbReference type="EC" id="5.1.3.1"/>
    </reaction>
</comment>
<dbReference type="EC" id="5.1.3.1" evidence="7"/>
<dbReference type="Pfam" id="PF00834">
    <property type="entry name" value="Ribul_P_3_epim"/>
    <property type="match status" value="1"/>
</dbReference>
<evidence type="ECO:0000256" key="9">
    <source>
        <dbReference type="ARBA" id="ARBA00023235"/>
    </source>
</evidence>
<proteinExistence type="inferred from homology"/>
<comment type="similarity">
    <text evidence="6">Belongs to the ribulose-phosphate 3-epimerase family.</text>
</comment>
<sequence>MKINPSILSADFSKLADELNAISSADAAHIDVMDNHFVPNLTIGLPVVKRLQQVSPIPLDVHLMIEKVDSEAPKYAQLGVDSITFHLEASESPHELISTLRASGAKVGIALKPGTPFAAVTDFLDEIDMLLIMTVEPGFGGQSLLEETLVKIAQARSYLDTRKSDVILQVDGGVNLSNIGKLSELGANCAVAGIAVFGSGTPSDNISALRRAASHS</sequence>
<dbReference type="SUPFAM" id="SSF51366">
    <property type="entry name" value="Ribulose-phoshate binding barrel"/>
    <property type="match status" value="1"/>
</dbReference>
<protein>
    <recommendedName>
        <fullName evidence="7">ribulose-phosphate 3-epimerase</fullName>
        <ecNumber evidence="7">5.1.3.1</ecNumber>
    </recommendedName>
</protein>
<dbReference type="InterPro" id="IPR000056">
    <property type="entry name" value="Ribul_P_3_epim-like"/>
</dbReference>
<evidence type="ECO:0000256" key="2">
    <source>
        <dbReference type="ARBA" id="ARBA00001936"/>
    </source>
</evidence>
<evidence type="ECO:0000256" key="1">
    <source>
        <dbReference type="ARBA" id="ARBA00001782"/>
    </source>
</evidence>
<comment type="cofactor">
    <cofactor evidence="4">
        <name>Zn(2+)</name>
        <dbReference type="ChEBI" id="CHEBI:29105"/>
    </cofactor>
</comment>
<dbReference type="GO" id="GO:0005737">
    <property type="term" value="C:cytoplasm"/>
    <property type="evidence" value="ECO:0007669"/>
    <property type="project" value="UniProtKB-ARBA"/>
</dbReference>
<dbReference type="PIRSF" id="PIRSF001461">
    <property type="entry name" value="RPE"/>
    <property type="match status" value="1"/>
</dbReference>
<dbReference type="AlphaFoldDB" id="A0A6J6BJC5"/>
<comment type="cofactor">
    <cofactor evidence="5">
        <name>Fe(2+)</name>
        <dbReference type="ChEBI" id="CHEBI:29033"/>
    </cofactor>
</comment>
<dbReference type="EMBL" id="CAEZST010000001">
    <property type="protein sequence ID" value="CAB4539151.1"/>
    <property type="molecule type" value="Genomic_DNA"/>
</dbReference>
<evidence type="ECO:0000256" key="7">
    <source>
        <dbReference type="ARBA" id="ARBA00013188"/>
    </source>
</evidence>
<accession>A0A6J6BJC5</accession>
<keyword evidence="9" id="KW-0413">Isomerase</keyword>
<name>A0A6J6BJC5_9ZZZZ</name>
<comment type="cofactor">
    <cofactor evidence="3">
        <name>Co(2+)</name>
        <dbReference type="ChEBI" id="CHEBI:48828"/>
    </cofactor>
</comment>
<dbReference type="FunFam" id="3.20.20.70:FF:000004">
    <property type="entry name" value="Ribulose-phosphate 3-epimerase"/>
    <property type="match status" value="1"/>
</dbReference>
<organism evidence="10">
    <name type="scientific">freshwater metagenome</name>
    <dbReference type="NCBI Taxonomy" id="449393"/>
    <lineage>
        <taxon>unclassified sequences</taxon>
        <taxon>metagenomes</taxon>
        <taxon>ecological metagenomes</taxon>
    </lineage>
</organism>
<evidence type="ECO:0000313" key="11">
    <source>
        <dbReference type="EMBL" id="CAB4565908.1"/>
    </source>
</evidence>
<dbReference type="GO" id="GO:0005975">
    <property type="term" value="P:carbohydrate metabolic process"/>
    <property type="evidence" value="ECO:0007669"/>
    <property type="project" value="InterPro"/>
</dbReference>